<feature type="transmembrane region" description="Helical" evidence="12">
    <location>
        <begin position="1242"/>
        <end position="1260"/>
    </location>
</feature>
<dbReference type="SUPFAM" id="SSF53474">
    <property type="entry name" value="alpha/beta-Hydrolases"/>
    <property type="match status" value="1"/>
</dbReference>
<feature type="compositionally biased region" description="Pro residues" evidence="13">
    <location>
        <begin position="1373"/>
        <end position="1386"/>
    </location>
</feature>
<keyword evidence="5 12" id="KW-0813">Transport</keyword>
<dbReference type="InterPro" id="IPR011013">
    <property type="entry name" value="Gal_mutarotase_sf_dom"/>
</dbReference>
<dbReference type="GO" id="GO:0005789">
    <property type="term" value="C:endoplasmic reticulum membrane"/>
    <property type="evidence" value="ECO:0007669"/>
    <property type="project" value="UniProtKB-SubCell"/>
</dbReference>
<dbReference type="SUPFAM" id="SSF74650">
    <property type="entry name" value="Galactose mutarotase-like"/>
    <property type="match status" value="1"/>
</dbReference>
<dbReference type="GO" id="GO:0050185">
    <property type="term" value="F:phosphatidylinositol deacylase activity"/>
    <property type="evidence" value="ECO:0007669"/>
    <property type="project" value="TreeGrafter"/>
</dbReference>
<comment type="caution">
    <text evidence="16">The sequence shown here is derived from an EMBL/GenBank/DDBJ whole genome shotgun (WGS) entry which is preliminary data.</text>
</comment>
<feature type="transmembrane region" description="Helical" evidence="12">
    <location>
        <begin position="1280"/>
        <end position="1298"/>
    </location>
</feature>
<dbReference type="InterPro" id="IPR025532">
    <property type="entry name" value="G6P_1-epimerase"/>
</dbReference>
<feature type="transmembrane region" description="Helical" evidence="12">
    <location>
        <begin position="1318"/>
        <end position="1334"/>
    </location>
</feature>
<dbReference type="InterPro" id="IPR056824">
    <property type="entry name" value="PGAP1_TMD"/>
</dbReference>
<evidence type="ECO:0000256" key="7">
    <source>
        <dbReference type="ARBA" id="ARBA00022801"/>
    </source>
</evidence>
<evidence type="ECO:0000256" key="4">
    <source>
        <dbReference type="ARBA" id="ARBA00006931"/>
    </source>
</evidence>
<keyword evidence="6 12" id="KW-0812">Transmembrane</keyword>
<reference evidence="16" key="1">
    <citation type="submission" date="2022-07" db="EMBL/GenBank/DDBJ databases">
        <title>Phylogenomic reconstructions and comparative analyses of Kickxellomycotina fungi.</title>
        <authorList>
            <person name="Reynolds N.K."/>
            <person name="Stajich J.E."/>
            <person name="Barry K."/>
            <person name="Grigoriev I.V."/>
            <person name="Crous P."/>
            <person name="Smith M.E."/>
        </authorList>
    </citation>
    <scope>NUCLEOTIDE SEQUENCE</scope>
    <source>
        <strain evidence="16">NBRC 105414</strain>
    </source>
</reference>
<keyword evidence="8 12" id="KW-0256">Endoplasmic reticulum</keyword>
<feature type="compositionally biased region" description="Basic and acidic residues" evidence="13">
    <location>
        <begin position="1407"/>
        <end position="1424"/>
    </location>
</feature>
<dbReference type="Proteomes" id="UP001140217">
    <property type="component" value="Unassembled WGS sequence"/>
</dbReference>
<evidence type="ECO:0000256" key="2">
    <source>
        <dbReference type="ARBA" id="ARBA00004477"/>
    </source>
</evidence>
<keyword evidence="9 12" id="KW-0653">Protein transport</keyword>
<dbReference type="Gene3D" id="3.40.50.1820">
    <property type="entry name" value="alpha/beta hydrolase"/>
    <property type="match status" value="1"/>
</dbReference>
<evidence type="ECO:0000256" key="3">
    <source>
        <dbReference type="ARBA" id="ARBA00005866"/>
    </source>
</evidence>
<keyword evidence="11 12" id="KW-0472">Membrane</keyword>
<accession>A0A9W8HEI9</accession>
<dbReference type="PANTHER" id="PTHR15495:SF7">
    <property type="entry name" value="GPI INOSITOL-DEACYLASE"/>
    <property type="match status" value="1"/>
</dbReference>
<dbReference type="OrthoDB" id="348976at2759"/>
<keyword evidence="17" id="KW-1185">Reference proteome</keyword>
<feature type="domain" description="GPI inositol-deacylase transmembrane" evidence="15">
    <location>
        <begin position="1017"/>
        <end position="1357"/>
    </location>
</feature>
<protein>
    <recommendedName>
        <fullName evidence="12">GPI inositol-deacylase</fullName>
        <ecNumber evidence="12">3.1.-.-</ecNumber>
    </recommendedName>
</protein>
<comment type="subcellular location">
    <subcellularLocation>
        <location evidence="2">Endoplasmic reticulum membrane</location>
        <topology evidence="2">Multi-pass membrane protein</topology>
    </subcellularLocation>
</comment>
<evidence type="ECO:0000256" key="9">
    <source>
        <dbReference type="ARBA" id="ARBA00022927"/>
    </source>
</evidence>
<keyword evidence="10 12" id="KW-1133">Transmembrane helix</keyword>
<dbReference type="EMBL" id="JANBUL010000053">
    <property type="protein sequence ID" value="KAJ2783196.1"/>
    <property type="molecule type" value="Genomic_DNA"/>
</dbReference>
<dbReference type="CDD" id="cd09020">
    <property type="entry name" value="D-hex-6-P-epi_like"/>
    <property type="match status" value="1"/>
</dbReference>
<dbReference type="InterPro" id="IPR008183">
    <property type="entry name" value="Aldose_1/G6P_1-epimerase"/>
</dbReference>
<dbReference type="InterPro" id="IPR012908">
    <property type="entry name" value="PGAP1-ab_dom-like"/>
</dbReference>
<evidence type="ECO:0000256" key="8">
    <source>
        <dbReference type="ARBA" id="ARBA00022824"/>
    </source>
</evidence>
<comment type="function">
    <text evidence="12">Involved in inositol deacylation of GPI-anchored proteins which plays important roles in the quality control and ER-associated degradation of GPI-anchored proteins.</text>
</comment>
<dbReference type="Pfam" id="PF25140">
    <property type="entry name" value="PGAP1_TMD"/>
    <property type="match status" value="1"/>
</dbReference>
<evidence type="ECO:0000313" key="16">
    <source>
        <dbReference type="EMBL" id="KAJ2783196.1"/>
    </source>
</evidence>
<organism evidence="16 17">
    <name type="scientific">Coemansia javaensis</name>
    <dbReference type="NCBI Taxonomy" id="2761396"/>
    <lineage>
        <taxon>Eukaryota</taxon>
        <taxon>Fungi</taxon>
        <taxon>Fungi incertae sedis</taxon>
        <taxon>Zoopagomycota</taxon>
        <taxon>Kickxellomycotina</taxon>
        <taxon>Kickxellomycetes</taxon>
        <taxon>Kickxellales</taxon>
        <taxon>Kickxellaceae</taxon>
        <taxon>Coemansia</taxon>
    </lineage>
</organism>
<feature type="domain" description="GPI inositol-deacylase PGAP1-like alpha/beta" evidence="14">
    <location>
        <begin position="401"/>
        <end position="637"/>
    </location>
</feature>
<evidence type="ECO:0000256" key="10">
    <source>
        <dbReference type="ARBA" id="ARBA00022989"/>
    </source>
</evidence>
<comment type="similarity">
    <text evidence="4 12">Belongs to the GPI inositol-deacylase family.</text>
</comment>
<feature type="transmembrane region" description="Helical" evidence="12">
    <location>
        <begin position="1166"/>
        <end position="1185"/>
    </location>
</feature>
<dbReference type="PANTHER" id="PTHR15495">
    <property type="entry name" value="NEGATIVE REGULATOR OF VESICLE FORMATION-RELATED"/>
    <property type="match status" value="1"/>
</dbReference>
<dbReference type="InterPro" id="IPR029058">
    <property type="entry name" value="AB_hydrolase_fold"/>
</dbReference>
<dbReference type="GO" id="GO:0005975">
    <property type="term" value="P:carbohydrate metabolic process"/>
    <property type="evidence" value="ECO:0007669"/>
    <property type="project" value="InterPro"/>
</dbReference>
<dbReference type="GO" id="GO:0015031">
    <property type="term" value="P:protein transport"/>
    <property type="evidence" value="ECO:0007669"/>
    <property type="project" value="UniProtKB-KW"/>
</dbReference>
<comment type="similarity">
    <text evidence="3">Belongs to the glucose-6-phosphate 1-epimerase family.</text>
</comment>
<sequence length="1424" mass="153597">MPLSYTNCGAPAAAEQAAGVERITGADGALERVVLHGRGGGSAEVYLYGATVTSWKSRGRERLFLSAQSKLDGSRPIRGGIPVVFPQFGPGALPQHGFARSRRWTLLDAAEHGEGVFARFELKDDDATRGSAWPFRFEVQYTVTLTATTLSTIMRVENTDVDEFSFTALLHTYFLVPDIAGTTVAGLEGTRYADKVSGASAVPEARARVTVAANEDRVYADVPGTVAVASGGGQRVSVRRFNFRDVVLWNPWAAKAAEMADFGDAEYRTMLCVEPGTVVEPITLRPGQTISCGQLLTVEDDDDDGSAALAEAEAAPASLVRSRVLWLLVASVLVAGLAARSYFGAQVDVPGCAMSYSRPRYLEQTEFGRSWTRYSAKYKLFLYREGGFDDARGGGGGVPARIPVLFVPGNAGSHKQVRSIAAAAADAFVELVGRDPAAAAARGQIGYDFFTVSLNEELTALHGYSILEQADFVNDAIHYILSLYPKSRGRAPPGLALPASVVVVGHSMGGVVARTAFTLPNYIPGSIQAIFTLSTPHNNPTASLERHVDEVYDSVNRFWRHGFHNGTLDAVSLVSIAGGNLDSMINSDYSYVGDLAPARNALSVLSSGINDVWLSVDHQSVLWCAQMARKFAATIVQVMDARRPEQLVPLNERMAIMRRALYSSLEDGFATDRPLVPRATAAENYRYVHHHRPAGAARAALRLNPARMHALAAAAPAAKRRKARALHLLPLDKEDADVSGRILQLLYDPLLFTAHHDEADTAQFQPALLGCSRAATAADPDAVACETVPMPSAAKLPRRLSTDDSGAPPRPLHYVEAPLAALGRFDYIGLEVPADPQAEGFLQAAVADRPAQREWAPGYLRLLRPTTLSVPAPGLRTRIRLAVPENPLVVFRATVAVRGRPDAAQTQQAAARFPAIMRQSDARRFETRFWHSLDAADVAIHGRGAYFSADTTTTTTTASAAVAGRRADVWDGVHIDLWVDTDVVAGLEVTLRINWYSSLNRMVKRHDMALLALSFAWACLVLLRQLRSWNGAEEGNNNKPAGAVFPSCLGAIERLVRDGTLALAVAAGLLTPVVQELVAWAMHDVWSPATLVAWNNLFMGVRGSGWPLALAPALLVVVALGFVALQAVVLAAVCALLARAAAYVRGRHAAGPAADDLEKRAARVSVRAPVAALAFVAFVSTLVPYQFAFLVIYLAQLITVVHTMAAAARLVDNNNKEDQEEEGDEEEKEGPRRLAGLANYQLGLLLFWTNGLPYCVPELLVWVRNLSVLWFEDAPADHNLANMAGFFALRLLASYSVIPRLPAAGQSPLCRGVRWKRAVTHAVFALGVAYAWLFGTRRPFVLYSVANAVSAWLAVVHCAHYLPLRWAAGKAPPHPAAAVQPPPKPSSAPSSLDCRPEPLAASTKSPPRPDRTATIKAHLDRKLR</sequence>
<keyword evidence="7 12" id="KW-0378">Hydrolase</keyword>
<dbReference type="Pfam" id="PF07819">
    <property type="entry name" value="PGAP1"/>
    <property type="match status" value="1"/>
</dbReference>
<gene>
    <name evidence="16" type="primary">BST1</name>
    <name evidence="16" type="ORF">H4R18_001863</name>
</gene>
<dbReference type="GO" id="GO:0006888">
    <property type="term" value="P:endoplasmic reticulum to Golgi vesicle-mediated transport"/>
    <property type="evidence" value="ECO:0007669"/>
    <property type="project" value="TreeGrafter"/>
</dbReference>
<feature type="transmembrane region" description="Helical" evidence="12">
    <location>
        <begin position="1191"/>
        <end position="1211"/>
    </location>
</feature>
<feature type="region of interest" description="Disordered" evidence="13">
    <location>
        <begin position="1373"/>
        <end position="1424"/>
    </location>
</feature>
<evidence type="ECO:0000256" key="5">
    <source>
        <dbReference type="ARBA" id="ARBA00022448"/>
    </source>
</evidence>
<dbReference type="GO" id="GO:0047938">
    <property type="term" value="F:glucose-6-phosphate 1-epimerase activity"/>
    <property type="evidence" value="ECO:0007669"/>
    <property type="project" value="UniProtKB-EC"/>
</dbReference>
<evidence type="ECO:0000259" key="14">
    <source>
        <dbReference type="Pfam" id="PF07819"/>
    </source>
</evidence>
<feature type="transmembrane region" description="Helical" evidence="12">
    <location>
        <begin position="1109"/>
        <end position="1138"/>
    </location>
</feature>
<evidence type="ECO:0000256" key="13">
    <source>
        <dbReference type="SAM" id="MobiDB-lite"/>
    </source>
</evidence>
<evidence type="ECO:0000256" key="11">
    <source>
        <dbReference type="ARBA" id="ARBA00023136"/>
    </source>
</evidence>
<evidence type="ECO:0000259" key="15">
    <source>
        <dbReference type="Pfam" id="PF25140"/>
    </source>
</evidence>
<dbReference type="GO" id="GO:0006505">
    <property type="term" value="P:GPI anchor metabolic process"/>
    <property type="evidence" value="ECO:0007669"/>
    <property type="project" value="TreeGrafter"/>
</dbReference>
<evidence type="ECO:0000313" key="17">
    <source>
        <dbReference type="Proteomes" id="UP001140217"/>
    </source>
</evidence>
<evidence type="ECO:0000256" key="6">
    <source>
        <dbReference type="ARBA" id="ARBA00022692"/>
    </source>
</evidence>
<evidence type="ECO:0000256" key="1">
    <source>
        <dbReference type="ARBA" id="ARBA00001096"/>
    </source>
</evidence>
<evidence type="ECO:0000256" key="12">
    <source>
        <dbReference type="RuleBase" id="RU365011"/>
    </source>
</evidence>
<proteinExistence type="inferred from homology"/>
<dbReference type="InterPro" id="IPR039529">
    <property type="entry name" value="PGAP1/BST1"/>
</dbReference>
<feature type="transmembrane region" description="Helical" evidence="12">
    <location>
        <begin position="1340"/>
        <end position="1362"/>
    </location>
</feature>
<dbReference type="Gene3D" id="2.70.98.10">
    <property type="match status" value="1"/>
</dbReference>
<dbReference type="GO" id="GO:0030246">
    <property type="term" value="F:carbohydrate binding"/>
    <property type="evidence" value="ECO:0007669"/>
    <property type="project" value="InterPro"/>
</dbReference>
<dbReference type="InterPro" id="IPR014718">
    <property type="entry name" value="GH-type_carb-bd"/>
</dbReference>
<comment type="catalytic activity">
    <reaction evidence="1">
        <text>alpha-D-glucose 6-phosphate = beta-D-glucose 6-phosphate</text>
        <dbReference type="Rhea" id="RHEA:16249"/>
        <dbReference type="ChEBI" id="CHEBI:58225"/>
        <dbReference type="ChEBI" id="CHEBI:58247"/>
        <dbReference type="EC" id="5.1.3.15"/>
    </reaction>
</comment>
<dbReference type="Pfam" id="PF01263">
    <property type="entry name" value="Aldose_epim"/>
    <property type="match status" value="1"/>
</dbReference>
<dbReference type="EC" id="3.1.-.-" evidence="12"/>
<name>A0A9W8HEI9_9FUNG</name>